<evidence type="ECO:0000313" key="1">
    <source>
        <dbReference type="Proteomes" id="UP000887579"/>
    </source>
</evidence>
<reference evidence="2" key="1">
    <citation type="submission" date="2022-11" db="UniProtKB">
        <authorList>
            <consortium name="WormBaseParasite"/>
        </authorList>
    </citation>
    <scope>IDENTIFICATION</scope>
</reference>
<dbReference type="WBParaSite" id="ES5_v2.g16110.t2">
    <property type="protein sequence ID" value="ES5_v2.g16110.t2"/>
    <property type="gene ID" value="ES5_v2.g16110"/>
</dbReference>
<dbReference type="Proteomes" id="UP000887579">
    <property type="component" value="Unplaced"/>
</dbReference>
<accession>A0AC34FH06</accession>
<protein>
    <submittedName>
        <fullName evidence="2">JmjC domain-containing protein</fullName>
    </submittedName>
</protein>
<proteinExistence type="predicted"/>
<evidence type="ECO:0000313" key="2">
    <source>
        <dbReference type="WBParaSite" id="ES5_v2.g16110.t2"/>
    </source>
</evidence>
<name>A0AC34FH06_9BILA</name>
<organism evidence="1 2">
    <name type="scientific">Panagrolaimus sp. ES5</name>
    <dbReference type="NCBI Taxonomy" id="591445"/>
    <lineage>
        <taxon>Eukaryota</taxon>
        <taxon>Metazoa</taxon>
        <taxon>Ecdysozoa</taxon>
        <taxon>Nematoda</taxon>
        <taxon>Chromadorea</taxon>
        <taxon>Rhabditida</taxon>
        <taxon>Tylenchina</taxon>
        <taxon>Panagrolaimomorpha</taxon>
        <taxon>Panagrolaimoidea</taxon>
        <taxon>Panagrolaimidae</taxon>
        <taxon>Panagrolaimus</taxon>
    </lineage>
</organism>
<sequence>MGVRVPEFWITLDEMRDDGLPETFDYLRFQKGSDNYPFICVHPDEAFINMISLDDVEIPDDVDFASTPTIVSKKMPGIYKMTKSPLNPEFDVNEKDQTPVSNKEAFKKHLENMKNQSLNYELDEKTFRSLLSREHLEKQSSFMYKENLVYSILNEVASLNHNFPEKWNFNNIPGPLKSFCAGNGGANEILGVSSAMLYAGEEKTYCPWHVEDADCASCNLLLPFSAGKAWIGIHPEDQWKLDVYIKSKFPQSCCSPLLHKDLMLDIDLLDELLIRWYYFIQRPGDIIITNPAVSNLFDCFLKRSFTFEAPHQIVNLGYNLAESTNFYVSRLLVTARRRVACKCPGRLKLYDNEAWNRIATFVFHGEFEFLCRTNGIPLPSPAEVVTQLLDQSSQINDFFNDELLDPPTPETIADVLRKWSQENLQETPEAAPPTVVCEVTVTQPLDLNSIFPNGHDSSPPPADSLNSSPPPADSTNSSPPPADSPNSSPPPADSPNSPVSEHTVSDAEVTKPRSGLSPSKSPRSNGPQPVSPPMFRSPSNSPTPPSRGRKRKVTLGEDPERKQARRDARADYWSQRHWEQQQYALRQQEQTDDEPPRRPSRQDPRVLAAATIEKNVRTYNRYEESRNAARRTYEETKRKRRCPNKPTSAWFKDYLQRATRKIGNAEKKIAEYAARATKPRYCSWEAKLESATSILQNLERRRLLHNVLQKMYNFCLDDLKKRLDEGYLEQEIFRDFILFNSKENMQLLRAALKAHRADFSYWNTVLNDEDAWNKEFGVDKNYRIPCVEFSNLKFSVLDLL</sequence>